<dbReference type="PANTHER" id="PTHR24148:SF73">
    <property type="entry name" value="HET DOMAIN PROTEIN (AFU_ORTHOLOGUE AFUA_8G01020)"/>
    <property type="match status" value="1"/>
</dbReference>
<comment type="caution">
    <text evidence="2">The sequence shown here is derived from an EMBL/GenBank/DDBJ whole genome shotgun (WGS) entry which is preliminary data.</text>
</comment>
<accession>A0A3M2SLR1</accession>
<keyword evidence="3" id="KW-1185">Reference proteome</keyword>
<evidence type="ECO:0000259" key="1">
    <source>
        <dbReference type="Pfam" id="PF06985"/>
    </source>
</evidence>
<name>A0A3M2SLR1_9HYPO</name>
<dbReference type="Proteomes" id="UP000277212">
    <property type="component" value="Unassembled WGS sequence"/>
</dbReference>
<evidence type="ECO:0000313" key="2">
    <source>
        <dbReference type="EMBL" id="RMJ18511.1"/>
    </source>
</evidence>
<dbReference type="STRING" id="2010991.A0A3M2SLR1"/>
<dbReference type="OrthoDB" id="2157530at2759"/>
<protein>
    <recommendedName>
        <fullName evidence="1">Heterokaryon incompatibility domain-containing protein</fullName>
    </recommendedName>
</protein>
<feature type="domain" description="Heterokaryon incompatibility" evidence="1">
    <location>
        <begin position="47"/>
        <end position="208"/>
    </location>
</feature>
<gene>
    <name evidence="2" type="ORF">CDV36_001778</name>
</gene>
<sequence length="643" mass="73058">METETPSTFPYKPLDTEKSEIRMLKLPPKGSENFELITVSLHDDPKYAALSYLWGDPEDQEIITVQGHKVGVRKNLAAALSRLRRGQSSLETDYLWADAICIDQTNHAERSQQVQLMGRIYSSAVVVYSWVGPNDYTLAFKTLATLARLVRERAGEKQSSDNATFQLDWLRQHPDLCDAKDEAGGNPWQAVSCLATEKYWKRVWVFQEVALARRLRLLSSGDTILGWDDVKPVSASMTRLMFQISITGRSKPSFISQEAWRFIQDFSPWNVLGLVNTGRVQVQKPLKEQPGYYGWVVAYFAAHLKATDPRDYIYGLLGVTKIPILPDYRTGKPLSELYVEYITRWLDVAYEKNTGPLKPLSFLSVAGVGPFGSSDILPSWVPNYPENALLSYPRPVKSASYSDDDDITRNPTRDPYVVKDTQSLFVWGRTIGPIDTILEELDCNRLQVFYSFLKSFLSRHTHYVSGTPSLQALCQLLLGKKDSKAVSKKTVELALGIAFFALHFDTRDPETTQESPWYHEWETRLYELAFPGVDMQELSFTRTPVQEILSLSKYQRDEILSDLEHALRTYTFFESKSGYLGNASFGAKRGDILCVLERDNFPVLLRKTEGDQYVFVGTVDVLDLDIQGLLHNLAPGAQWFELR</sequence>
<dbReference type="Pfam" id="PF06985">
    <property type="entry name" value="HET"/>
    <property type="match status" value="1"/>
</dbReference>
<organism evidence="2 3">
    <name type="scientific">Fusarium kuroshium</name>
    <dbReference type="NCBI Taxonomy" id="2010991"/>
    <lineage>
        <taxon>Eukaryota</taxon>
        <taxon>Fungi</taxon>
        <taxon>Dikarya</taxon>
        <taxon>Ascomycota</taxon>
        <taxon>Pezizomycotina</taxon>
        <taxon>Sordariomycetes</taxon>
        <taxon>Hypocreomycetidae</taxon>
        <taxon>Hypocreales</taxon>
        <taxon>Nectriaceae</taxon>
        <taxon>Fusarium</taxon>
        <taxon>Fusarium solani species complex</taxon>
    </lineage>
</organism>
<evidence type="ECO:0000313" key="3">
    <source>
        <dbReference type="Proteomes" id="UP000277212"/>
    </source>
</evidence>
<reference evidence="2 3" key="1">
    <citation type="submission" date="2017-06" db="EMBL/GenBank/DDBJ databases">
        <title>Comparative genomic analysis of Ambrosia Fusariam Clade fungi.</title>
        <authorList>
            <person name="Stajich J.E."/>
            <person name="Carrillo J."/>
            <person name="Kijimoto T."/>
            <person name="Eskalen A."/>
            <person name="O'Donnell K."/>
            <person name="Kasson M."/>
        </authorList>
    </citation>
    <scope>NUCLEOTIDE SEQUENCE [LARGE SCALE GENOMIC DNA]</scope>
    <source>
        <strain evidence="2">UCR3666</strain>
    </source>
</reference>
<dbReference type="InterPro" id="IPR052895">
    <property type="entry name" value="HetReg/Transcr_Mod"/>
</dbReference>
<dbReference type="InterPro" id="IPR010730">
    <property type="entry name" value="HET"/>
</dbReference>
<dbReference type="AlphaFoldDB" id="A0A3M2SLR1"/>
<dbReference type="EMBL" id="NKUJ01000018">
    <property type="protein sequence ID" value="RMJ18511.1"/>
    <property type="molecule type" value="Genomic_DNA"/>
</dbReference>
<proteinExistence type="predicted"/>
<dbReference type="PANTHER" id="PTHR24148">
    <property type="entry name" value="ANKYRIN REPEAT DOMAIN-CONTAINING PROTEIN 39 HOMOLOG-RELATED"/>
    <property type="match status" value="1"/>
</dbReference>